<protein>
    <submittedName>
        <fullName evidence="2">Uncharacterized protein</fullName>
    </submittedName>
</protein>
<feature type="compositionally biased region" description="Polar residues" evidence="1">
    <location>
        <begin position="55"/>
        <end position="65"/>
    </location>
</feature>
<dbReference type="EMBL" id="JACCHS010000066">
    <property type="protein sequence ID" value="NYT46990.1"/>
    <property type="molecule type" value="Genomic_DNA"/>
</dbReference>
<comment type="caution">
    <text evidence="2">The sequence shown here is derived from an EMBL/GenBank/DDBJ whole genome shotgun (WGS) entry which is preliminary data.</text>
</comment>
<sequence>MGNESAPIIDDGESQQEITPEADTSLADSEDTSPDVPVRRSTRTRKPPAWYTSGDYETSSQQSALKVSGCRR</sequence>
<accession>A0A7Z0SF38</accession>
<dbReference type="Proteomes" id="UP000537890">
    <property type="component" value="Unassembled WGS sequence"/>
</dbReference>
<organism evidence="2 3">
    <name type="scientific">Candidatus Methanofishera endochildressiae</name>
    <dbReference type="NCBI Taxonomy" id="2738884"/>
    <lineage>
        <taxon>Bacteria</taxon>
        <taxon>Pseudomonadati</taxon>
        <taxon>Pseudomonadota</taxon>
        <taxon>Gammaproteobacteria</taxon>
        <taxon>Candidatus Methanofishera</taxon>
    </lineage>
</organism>
<evidence type="ECO:0000256" key="1">
    <source>
        <dbReference type="SAM" id="MobiDB-lite"/>
    </source>
</evidence>
<gene>
    <name evidence="2" type="ORF">H0A75_04600</name>
</gene>
<dbReference type="AlphaFoldDB" id="A0A7Z0SF38"/>
<feature type="region of interest" description="Disordered" evidence="1">
    <location>
        <begin position="1"/>
        <end position="72"/>
    </location>
</feature>
<proteinExistence type="predicted"/>
<evidence type="ECO:0000313" key="3">
    <source>
        <dbReference type="Proteomes" id="UP000537890"/>
    </source>
</evidence>
<name>A0A7Z0SF38_9GAMM</name>
<evidence type="ECO:0000313" key="2">
    <source>
        <dbReference type="EMBL" id="NYT46990.1"/>
    </source>
</evidence>
<reference evidence="2 3" key="1">
    <citation type="submission" date="2020-05" db="EMBL/GenBank/DDBJ databases">
        <title>Horizontal transmission and recombination maintain forever young bacterial symbiont genomes.</title>
        <authorList>
            <person name="Russell S.L."/>
            <person name="Pepper-Tunick E."/>
            <person name="Svedberg J."/>
            <person name="Byrne A."/>
            <person name="Ruelas Castillo J."/>
            <person name="Vollmers C."/>
            <person name="Beinart R.A."/>
            <person name="Corbett-Detig R."/>
        </authorList>
    </citation>
    <scope>NUCLEOTIDE SEQUENCE [LARGE SCALE GENOMIC DNA]</scope>
    <source>
        <strain evidence="2">4727-3</strain>
    </source>
</reference>